<dbReference type="EMBL" id="FQZH01000006">
    <property type="protein sequence ID" value="SHJ78161.1"/>
    <property type="molecule type" value="Genomic_DNA"/>
</dbReference>
<dbReference type="Proteomes" id="UP000184232">
    <property type="component" value="Unassembled WGS sequence"/>
</dbReference>
<evidence type="ECO:0000313" key="2">
    <source>
        <dbReference type="EMBL" id="SHJ78161.1"/>
    </source>
</evidence>
<protein>
    <recommendedName>
        <fullName evidence="4">Dihaem cytochrome c</fullName>
    </recommendedName>
</protein>
<dbReference type="InterPro" id="IPR036909">
    <property type="entry name" value="Cyt_c-like_dom_sf"/>
</dbReference>
<dbReference type="RefSeq" id="WP_072785814.1">
    <property type="nucleotide sequence ID" value="NZ_CP045292.1"/>
</dbReference>
<evidence type="ECO:0008006" key="4">
    <source>
        <dbReference type="Google" id="ProtNLM"/>
    </source>
</evidence>
<proteinExistence type="predicted"/>
<feature type="signal peptide" evidence="1">
    <location>
        <begin position="1"/>
        <end position="26"/>
    </location>
</feature>
<dbReference type="STRING" id="683124.SAMN05444337_2618"/>
<evidence type="ECO:0000313" key="3">
    <source>
        <dbReference type="Proteomes" id="UP000184232"/>
    </source>
</evidence>
<dbReference type="GO" id="GO:0009055">
    <property type="term" value="F:electron transfer activity"/>
    <property type="evidence" value="ECO:0007669"/>
    <property type="project" value="InterPro"/>
</dbReference>
<keyword evidence="3" id="KW-1185">Reference proteome</keyword>
<gene>
    <name evidence="2" type="ORF">SAMN05444337_2618</name>
</gene>
<keyword evidence="1" id="KW-0732">Signal</keyword>
<organism evidence="2 3">
    <name type="scientific">Flavobacterium haoranii</name>
    <dbReference type="NCBI Taxonomy" id="683124"/>
    <lineage>
        <taxon>Bacteria</taxon>
        <taxon>Pseudomonadati</taxon>
        <taxon>Bacteroidota</taxon>
        <taxon>Flavobacteriia</taxon>
        <taxon>Flavobacteriales</taxon>
        <taxon>Flavobacteriaceae</taxon>
        <taxon>Flavobacterium</taxon>
    </lineage>
</organism>
<dbReference type="Gene3D" id="1.10.760.10">
    <property type="entry name" value="Cytochrome c-like domain"/>
    <property type="match status" value="1"/>
</dbReference>
<sequence>MRTKLLSIIVDLTLLASCSSSKNAVAKTETKTKPIAVLEVVELTPELAQGKSIYEGKCGRCHKLPAVEDFTVEEWQPIMLRMQKKAKISDEERELVYNYVTMK</sequence>
<reference evidence="2 3" key="1">
    <citation type="submission" date="2016-11" db="EMBL/GenBank/DDBJ databases">
        <authorList>
            <person name="Jaros S."/>
            <person name="Januszkiewicz K."/>
            <person name="Wedrychowicz H."/>
        </authorList>
    </citation>
    <scope>NUCLEOTIDE SEQUENCE [LARGE SCALE GENOMIC DNA]</scope>
    <source>
        <strain evidence="2 3">DSM 22807</strain>
    </source>
</reference>
<dbReference type="AlphaFoldDB" id="A0A1M6M421"/>
<dbReference type="OrthoDB" id="679921at2"/>
<dbReference type="GO" id="GO:0020037">
    <property type="term" value="F:heme binding"/>
    <property type="evidence" value="ECO:0007669"/>
    <property type="project" value="InterPro"/>
</dbReference>
<feature type="chain" id="PRO_5012635720" description="Dihaem cytochrome c" evidence="1">
    <location>
        <begin position="27"/>
        <end position="103"/>
    </location>
</feature>
<name>A0A1M6M421_9FLAO</name>
<accession>A0A1M6M421</accession>
<dbReference type="SUPFAM" id="SSF46626">
    <property type="entry name" value="Cytochrome c"/>
    <property type="match status" value="1"/>
</dbReference>
<evidence type="ECO:0000256" key="1">
    <source>
        <dbReference type="SAM" id="SignalP"/>
    </source>
</evidence>